<sequence length="508" mass="58133">MASAHGFPPLTELGLVFSSLSSTERHCFLYSATHKRISLKRCHAVSARICKYRNPSFAAPKLSKIREFRLCKSLELDYFLTSDDEDEMGEGLLEAIEELERMTREPSDILEEMNDRLSARELQLVLVYFSQDGRDSWCALEVFDWLRKENRVDKETMELMVAIMCSWVKKLIQEGHHVSDVVDLLVDMDCVGLRPSFSMIEKVISLYWEMGERERGILFVEEILRRGIEYTEDDKEGHKGGPIGYLAWKMMAEGDYKGAVRLVVRLRESGFKPEVYSYLIAMTAVVKELNEFAKALRKLKGFARAGMIAELDSEDVELIEKYKSDLLADGVCLSNWVIEDGSPSLRGVVHERLLAMYICAGRGIEAERQLLEMKLVGKEADRDLYDIVLAICASQKETSATTRLLMRMDVASSLQKKKSLSWLLRGYIKGGHYNEAAETVMKMLELGFFPEYLDRAAVLQGLRKRIQQFGNVDTYLKLCKCLSDANLIGPCLVYLYIKKYKLWVVKML</sequence>
<comment type="caution">
    <text evidence="1">The sequence shown here is derived from an EMBL/GenBank/DDBJ whole genome shotgun (WGS) entry which is preliminary data.</text>
</comment>
<reference evidence="1 2" key="1">
    <citation type="journal article" date="2022" name="DNA Res.">
        <title>Chromosomal-level genome assembly of the orchid tree Bauhinia variegata (Leguminosae; Cercidoideae) supports the allotetraploid origin hypothesis of Bauhinia.</title>
        <authorList>
            <person name="Zhong Y."/>
            <person name="Chen Y."/>
            <person name="Zheng D."/>
            <person name="Pang J."/>
            <person name="Liu Y."/>
            <person name="Luo S."/>
            <person name="Meng S."/>
            <person name="Qian L."/>
            <person name="Wei D."/>
            <person name="Dai S."/>
            <person name="Zhou R."/>
        </authorList>
    </citation>
    <scope>NUCLEOTIDE SEQUENCE [LARGE SCALE GENOMIC DNA]</scope>
    <source>
        <strain evidence="1">BV-YZ2020</strain>
    </source>
</reference>
<dbReference type="Proteomes" id="UP000828941">
    <property type="component" value="Chromosome 10"/>
</dbReference>
<protein>
    <submittedName>
        <fullName evidence="1">Uncharacterized protein</fullName>
    </submittedName>
</protein>
<organism evidence="1 2">
    <name type="scientific">Bauhinia variegata</name>
    <name type="common">Purple orchid tree</name>
    <name type="synonym">Phanera variegata</name>
    <dbReference type="NCBI Taxonomy" id="167791"/>
    <lineage>
        <taxon>Eukaryota</taxon>
        <taxon>Viridiplantae</taxon>
        <taxon>Streptophyta</taxon>
        <taxon>Embryophyta</taxon>
        <taxon>Tracheophyta</taxon>
        <taxon>Spermatophyta</taxon>
        <taxon>Magnoliopsida</taxon>
        <taxon>eudicotyledons</taxon>
        <taxon>Gunneridae</taxon>
        <taxon>Pentapetalae</taxon>
        <taxon>rosids</taxon>
        <taxon>fabids</taxon>
        <taxon>Fabales</taxon>
        <taxon>Fabaceae</taxon>
        <taxon>Cercidoideae</taxon>
        <taxon>Cercideae</taxon>
        <taxon>Bauhiniinae</taxon>
        <taxon>Bauhinia</taxon>
    </lineage>
</organism>
<evidence type="ECO:0000313" key="2">
    <source>
        <dbReference type="Proteomes" id="UP000828941"/>
    </source>
</evidence>
<proteinExistence type="predicted"/>
<gene>
    <name evidence="1" type="ORF">L6164_026094</name>
</gene>
<accession>A0ACB9M2J5</accession>
<dbReference type="EMBL" id="CM039435">
    <property type="protein sequence ID" value="KAI4318307.1"/>
    <property type="molecule type" value="Genomic_DNA"/>
</dbReference>
<evidence type="ECO:0000313" key="1">
    <source>
        <dbReference type="EMBL" id="KAI4318307.1"/>
    </source>
</evidence>
<keyword evidence="2" id="KW-1185">Reference proteome</keyword>
<name>A0ACB9M2J5_BAUVA</name>